<evidence type="ECO:0000256" key="1">
    <source>
        <dbReference type="SAM" id="MobiDB-lite"/>
    </source>
</evidence>
<dbReference type="AlphaFoldDB" id="A0A2A9MD81"/>
<feature type="compositionally biased region" description="Basic and acidic residues" evidence="1">
    <location>
        <begin position="78"/>
        <end position="101"/>
    </location>
</feature>
<gene>
    <name evidence="2" type="ORF">BESB_055960</name>
</gene>
<feature type="compositionally biased region" description="Basic and acidic residues" evidence="1">
    <location>
        <begin position="110"/>
        <end position="133"/>
    </location>
</feature>
<dbReference type="RefSeq" id="XP_029219954.1">
    <property type="nucleotide sequence ID" value="XM_029364031.1"/>
</dbReference>
<reference evidence="2 3" key="1">
    <citation type="submission" date="2017-09" db="EMBL/GenBank/DDBJ databases">
        <title>Genome sequencing of Besnoitia besnoiti strain Bb-Ger1.</title>
        <authorList>
            <person name="Schares G."/>
            <person name="Venepally P."/>
            <person name="Lorenzi H.A."/>
        </authorList>
    </citation>
    <scope>NUCLEOTIDE SEQUENCE [LARGE SCALE GENOMIC DNA]</scope>
    <source>
        <strain evidence="2 3">Bb-Ger1</strain>
    </source>
</reference>
<dbReference type="Proteomes" id="UP000224006">
    <property type="component" value="Chromosome IV"/>
</dbReference>
<dbReference type="VEuPathDB" id="ToxoDB:BESB_055960"/>
<accession>A0A2A9MD81</accession>
<dbReference type="EMBL" id="NWUJ01000004">
    <property type="protein sequence ID" value="PFH35945.1"/>
    <property type="molecule type" value="Genomic_DNA"/>
</dbReference>
<protein>
    <submittedName>
        <fullName evidence="2">Uncharacterized protein</fullName>
    </submittedName>
</protein>
<organism evidence="2 3">
    <name type="scientific">Besnoitia besnoiti</name>
    <name type="common">Apicomplexan protozoan</name>
    <dbReference type="NCBI Taxonomy" id="94643"/>
    <lineage>
        <taxon>Eukaryota</taxon>
        <taxon>Sar</taxon>
        <taxon>Alveolata</taxon>
        <taxon>Apicomplexa</taxon>
        <taxon>Conoidasida</taxon>
        <taxon>Coccidia</taxon>
        <taxon>Eucoccidiorida</taxon>
        <taxon>Eimeriorina</taxon>
        <taxon>Sarcocystidae</taxon>
        <taxon>Besnoitia</taxon>
    </lineage>
</organism>
<proteinExistence type="predicted"/>
<feature type="region of interest" description="Disordered" evidence="1">
    <location>
        <begin position="1"/>
        <end position="168"/>
    </location>
</feature>
<keyword evidence="3" id="KW-1185">Reference proteome</keyword>
<comment type="caution">
    <text evidence="2">The sequence shown here is derived from an EMBL/GenBank/DDBJ whole genome shotgun (WGS) entry which is preliminary data.</text>
</comment>
<sequence length="332" mass="36779">MRRVPVVSGEGEEVEEDSGSSQSVPVTFRTADRSDQHGREAGDSATTKQKEMTDELPTALPQMADGVPGLVSDVYASDEGHILESSEEPKSEEFSSKDELAGKQPPQEALEIRKPKEERGEGKREEQEREFCLRGRAQPEQAERLSGGSASGSAYAEPRQRSADSSSADIKQVVLEYEPVPDRQTQKSGYALVDSVNSFLDSWLVPEEGAKVVPPPAPIVAPVVVTKVDSAPQPHCRGEEAESVWSQLRSLQACTHIDLYETRPECPKCHQPLPGDKRPQPQTWTRWIFKQCEEPVDLQAEFLVYPNPLVYIGRPRPDIDQPWFGTTSYVPA</sequence>
<evidence type="ECO:0000313" key="3">
    <source>
        <dbReference type="Proteomes" id="UP000224006"/>
    </source>
</evidence>
<dbReference type="GeneID" id="40310525"/>
<evidence type="ECO:0000313" key="2">
    <source>
        <dbReference type="EMBL" id="PFH35945.1"/>
    </source>
</evidence>
<dbReference type="KEGG" id="bbes:BESB_055960"/>
<dbReference type="OrthoDB" id="330643at2759"/>
<feature type="compositionally biased region" description="Low complexity" evidence="1">
    <location>
        <begin position="146"/>
        <end position="156"/>
    </location>
</feature>
<name>A0A2A9MD81_BESBE</name>
<feature type="compositionally biased region" description="Basic and acidic residues" evidence="1">
    <location>
        <begin position="30"/>
        <end position="53"/>
    </location>
</feature>